<feature type="region of interest" description="Disordered" evidence="7">
    <location>
        <begin position="1"/>
        <end position="37"/>
    </location>
</feature>
<reference evidence="10" key="1">
    <citation type="journal article" date="2014" name="Int. J. Syst. Evol. Microbiol.">
        <title>Complete genome of a new Firmicutes species belonging to the dominant human colonic microbiota ('Ruminococcus bicirculans') reveals two chromosomes and a selective capacity to utilize plant glucans.</title>
        <authorList>
            <consortium name="NISC Comparative Sequencing Program"/>
            <person name="Wegmann U."/>
            <person name="Louis P."/>
            <person name="Goesmann A."/>
            <person name="Henrissat B."/>
            <person name="Duncan S.H."/>
            <person name="Flint H.J."/>
        </authorList>
    </citation>
    <scope>NUCLEOTIDE SEQUENCE</scope>
    <source>
        <strain evidence="10">JCM 17590</strain>
    </source>
</reference>
<evidence type="ECO:0000256" key="4">
    <source>
        <dbReference type="ARBA" id="ARBA00022984"/>
    </source>
</evidence>
<dbReference type="Gene3D" id="2.40.440.10">
    <property type="entry name" value="L,D-transpeptidase catalytic domain-like"/>
    <property type="match status" value="1"/>
</dbReference>
<evidence type="ECO:0000256" key="7">
    <source>
        <dbReference type="SAM" id="MobiDB-lite"/>
    </source>
</evidence>
<reference evidence="10" key="2">
    <citation type="submission" date="2023-12" db="EMBL/GenBank/DDBJ databases">
        <authorList>
            <person name="Sun Q."/>
            <person name="Inoue M."/>
        </authorList>
    </citation>
    <scope>NUCLEOTIDE SEQUENCE</scope>
    <source>
        <strain evidence="10">JCM 17590</strain>
    </source>
</reference>
<keyword evidence="8" id="KW-0472">Membrane</keyword>
<accession>A0ABP7ZH39</accession>
<keyword evidence="5 6" id="KW-0961">Cell wall biogenesis/degradation</keyword>
<keyword evidence="8" id="KW-1133">Transmembrane helix</keyword>
<evidence type="ECO:0000256" key="6">
    <source>
        <dbReference type="PROSITE-ProRule" id="PRU01373"/>
    </source>
</evidence>
<keyword evidence="4 6" id="KW-0573">Peptidoglycan synthesis</keyword>
<dbReference type="RefSeq" id="WP_344790620.1">
    <property type="nucleotide sequence ID" value="NZ_BAABBV010000001.1"/>
</dbReference>
<keyword evidence="8" id="KW-0812">Transmembrane</keyword>
<dbReference type="InterPro" id="IPR005490">
    <property type="entry name" value="LD_TPept_cat_dom"/>
</dbReference>
<keyword evidence="2" id="KW-0808">Transferase</keyword>
<evidence type="ECO:0000256" key="2">
    <source>
        <dbReference type="ARBA" id="ARBA00022679"/>
    </source>
</evidence>
<feature type="active site" description="Proton donor/acceptor" evidence="6">
    <location>
        <position position="465"/>
    </location>
</feature>
<dbReference type="Pfam" id="PF03734">
    <property type="entry name" value="YkuD"/>
    <property type="match status" value="1"/>
</dbReference>
<evidence type="ECO:0000256" key="1">
    <source>
        <dbReference type="ARBA" id="ARBA00004752"/>
    </source>
</evidence>
<keyword evidence="3 6" id="KW-0133">Cell shape</keyword>
<dbReference type="PANTHER" id="PTHR30582">
    <property type="entry name" value="L,D-TRANSPEPTIDASE"/>
    <property type="match status" value="1"/>
</dbReference>
<feature type="domain" description="L,D-TPase catalytic" evidence="9">
    <location>
        <begin position="380"/>
        <end position="507"/>
    </location>
</feature>
<evidence type="ECO:0000313" key="11">
    <source>
        <dbReference type="Proteomes" id="UP001415169"/>
    </source>
</evidence>
<evidence type="ECO:0000259" key="9">
    <source>
        <dbReference type="PROSITE" id="PS52029"/>
    </source>
</evidence>
<evidence type="ECO:0000256" key="5">
    <source>
        <dbReference type="ARBA" id="ARBA00023316"/>
    </source>
</evidence>
<dbReference type="CDD" id="cd16913">
    <property type="entry name" value="YkuD_like"/>
    <property type="match status" value="1"/>
</dbReference>
<comment type="caution">
    <text evidence="10">The sequence shown here is derived from an EMBL/GenBank/DDBJ whole genome shotgun (WGS) entry which is preliminary data.</text>
</comment>
<dbReference type="Proteomes" id="UP001415169">
    <property type="component" value="Unassembled WGS sequence"/>
</dbReference>
<feature type="active site" description="Nucleophile" evidence="6">
    <location>
        <position position="483"/>
    </location>
</feature>
<sequence length="508" mass="52858">MTDDMARVESAGGGGTAPTATLEPAATAAPQPTWIGAEKPKRKKHLGLWLGLPGSLVVAAAVVASVLLVAPGVTVAGAPVGLTTQEAAQKAIDHRLDDLQIHVGGATLTADQLGATIDSHALAHAAKSAHPLWNIAAWNPAPTNADVTIDPKIALPALRAAAPQLFSDATNASVVFDSATSKFTTTPSAPGRGVDITALAASLSSALTEPSTSATAAGIGLAATSAASVTLEPKETTVDAAATTAKAEAFASKLNAQADSAGYYLQGTRAESLPLATIASWIDIKADPTTGDFTVTPKQSAIQAAVAELPSKIDQKPVNAEVVINSAGKQLEVLQQGQNGFGLGDTSNVASQIASSLTKGDLKFALEGQVEKFQTTTVFRRLEVDKSNGAAYMYQGTKSGDEKLIATFPIAIGKVGHDTRDGHYTVYAQLQMQNMGNCDGKHPQFDYCTKNVPWISYFDGDQGFHGTYWHNNFGPGARMSHGCVNMRIPDALTVYKFATVGTEVWVHE</sequence>
<dbReference type="InterPro" id="IPR038063">
    <property type="entry name" value="Transpep_catalytic_dom"/>
</dbReference>
<gene>
    <name evidence="10" type="ORF">GCM10022286_09710</name>
</gene>
<evidence type="ECO:0000256" key="8">
    <source>
        <dbReference type="SAM" id="Phobius"/>
    </source>
</evidence>
<dbReference type="InterPro" id="IPR050979">
    <property type="entry name" value="LD-transpeptidase"/>
</dbReference>
<evidence type="ECO:0000256" key="3">
    <source>
        <dbReference type="ARBA" id="ARBA00022960"/>
    </source>
</evidence>
<keyword evidence="11" id="KW-1185">Reference proteome</keyword>
<protein>
    <recommendedName>
        <fullName evidence="9">L,D-TPase catalytic domain-containing protein</fullName>
    </recommendedName>
</protein>
<feature type="transmembrane region" description="Helical" evidence="8">
    <location>
        <begin position="48"/>
        <end position="70"/>
    </location>
</feature>
<organism evidence="10 11">
    <name type="scientific">Gryllotalpicola daejeonensis</name>
    <dbReference type="NCBI Taxonomy" id="993087"/>
    <lineage>
        <taxon>Bacteria</taxon>
        <taxon>Bacillati</taxon>
        <taxon>Actinomycetota</taxon>
        <taxon>Actinomycetes</taxon>
        <taxon>Micrococcales</taxon>
        <taxon>Microbacteriaceae</taxon>
        <taxon>Gryllotalpicola</taxon>
    </lineage>
</organism>
<name>A0ABP7ZH39_9MICO</name>
<evidence type="ECO:0000313" key="10">
    <source>
        <dbReference type="EMBL" id="GAA4157782.1"/>
    </source>
</evidence>
<comment type="pathway">
    <text evidence="1 6">Cell wall biogenesis; peptidoglycan biosynthesis.</text>
</comment>
<dbReference type="EMBL" id="BAABBV010000001">
    <property type="protein sequence ID" value="GAA4157782.1"/>
    <property type="molecule type" value="Genomic_DNA"/>
</dbReference>
<proteinExistence type="predicted"/>
<dbReference type="PROSITE" id="PS52029">
    <property type="entry name" value="LD_TPASE"/>
    <property type="match status" value="1"/>
</dbReference>
<dbReference type="SUPFAM" id="SSF141523">
    <property type="entry name" value="L,D-transpeptidase catalytic domain-like"/>
    <property type="match status" value="1"/>
</dbReference>
<feature type="compositionally biased region" description="Low complexity" evidence="7">
    <location>
        <begin position="17"/>
        <end position="33"/>
    </location>
</feature>
<dbReference type="PANTHER" id="PTHR30582:SF2">
    <property type="entry name" value="L,D-TRANSPEPTIDASE YCIB-RELATED"/>
    <property type="match status" value="1"/>
</dbReference>